<name>A0ABS5TZA0_9CELL</name>
<proteinExistence type="predicted"/>
<reference evidence="3 4" key="1">
    <citation type="submission" date="2021-05" db="EMBL/GenBank/DDBJ databases">
        <title>Description of Cellulomonas sp. DKR-3 sp. nov.</title>
        <authorList>
            <person name="Dahal R.H."/>
            <person name="Chaudhary D.K."/>
        </authorList>
    </citation>
    <scope>NUCLEOTIDE SEQUENCE [LARGE SCALE GENOMIC DNA]</scope>
    <source>
        <strain evidence="3 4">DKR-3</strain>
    </source>
</reference>
<feature type="transmembrane region" description="Helical" evidence="1">
    <location>
        <begin position="135"/>
        <end position="152"/>
    </location>
</feature>
<keyword evidence="3" id="KW-0482">Metalloprotease</keyword>
<keyword evidence="3" id="KW-0645">Protease</keyword>
<sequence length="297" mass="32791">MTTTHATSPPGRVGPEGRADRRAAARSAHRARQAAADAAFTAEFGQYTLAQVLGLWALAALPMGAILWVLMPAVVVPRSDFPALAYLLLATAGLVWQGLVALVVLRREVRPFTWAALRRRLWLHRPTSPRSGRRTWWLLALTLPVALLVLAYDDLEPLRPLQDAFVTALPGLAQPGYADLSALAEPRTVGQWWLLAVLAVLLVSNYLLGEELLFRGILLPKMRGALGRWDVVANGVLFATYHLHIIWALPVTIVRDWVYAGLMRRYRSSWMSTLLHAYDGLFLVVLFPLAIAGVVQG</sequence>
<dbReference type="Proteomes" id="UP000722125">
    <property type="component" value="Unassembled WGS sequence"/>
</dbReference>
<protein>
    <submittedName>
        <fullName evidence="3">CPBP family intramembrane metalloprotease</fullName>
        <ecNumber evidence="3">3.4.24.-</ecNumber>
    </submittedName>
</protein>
<evidence type="ECO:0000259" key="2">
    <source>
        <dbReference type="Pfam" id="PF02517"/>
    </source>
</evidence>
<feature type="transmembrane region" description="Helical" evidence="1">
    <location>
        <begin position="52"/>
        <end position="71"/>
    </location>
</feature>
<feature type="transmembrane region" description="Helical" evidence="1">
    <location>
        <begin position="83"/>
        <end position="105"/>
    </location>
</feature>
<evidence type="ECO:0000256" key="1">
    <source>
        <dbReference type="SAM" id="Phobius"/>
    </source>
</evidence>
<feature type="domain" description="CAAX prenyl protease 2/Lysostaphin resistance protein A-like" evidence="2">
    <location>
        <begin position="193"/>
        <end position="277"/>
    </location>
</feature>
<keyword evidence="4" id="KW-1185">Reference proteome</keyword>
<accession>A0ABS5TZA0</accession>
<dbReference type="EC" id="3.4.24.-" evidence="3"/>
<dbReference type="RefSeq" id="WP_214349596.1">
    <property type="nucleotide sequence ID" value="NZ_JAHBOH010000001.1"/>
</dbReference>
<comment type="caution">
    <text evidence="3">The sequence shown here is derived from an EMBL/GenBank/DDBJ whole genome shotgun (WGS) entry which is preliminary data.</text>
</comment>
<keyword evidence="1" id="KW-1133">Transmembrane helix</keyword>
<evidence type="ECO:0000313" key="3">
    <source>
        <dbReference type="EMBL" id="MBT0994485.1"/>
    </source>
</evidence>
<evidence type="ECO:0000313" key="4">
    <source>
        <dbReference type="Proteomes" id="UP000722125"/>
    </source>
</evidence>
<dbReference type="GO" id="GO:0008237">
    <property type="term" value="F:metallopeptidase activity"/>
    <property type="evidence" value="ECO:0007669"/>
    <property type="project" value="UniProtKB-KW"/>
</dbReference>
<keyword evidence="1" id="KW-0472">Membrane</keyword>
<keyword evidence="1" id="KW-0812">Transmembrane</keyword>
<gene>
    <name evidence="3" type="ORF">KIN34_09320</name>
</gene>
<dbReference type="InterPro" id="IPR003675">
    <property type="entry name" value="Rce1/LyrA-like_dom"/>
</dbReference>
<feature type="transmembrane region" description="Helical" evidence="1">
    <location>
        <begin position="190"/>
        <end position="208"/>
    </location>
</feature>
<keyword evidence="3" id="KW-0378">Hydrolase</keyword>
<feature type="transmembrane region" description="Helical" evidence="1">
    <location>
        <begin position="229"/>
        <end position="254"/>
    </location>
</feature>
<dbReference type="EMBL" id="JAHBOH010000001">
    <property type="protein sequence ID" value="MBT0994485.1"/>
    <property type="molecule type" value="Genomic_DNA"/>
</dbReference>
<dbReference type="Pfam" id="PF02517">
    <property type="entry name" value="Rce1-like"/>
    <property type="match status" value="1"/>
</dbReference>
<feature type="transmembrane region" description="Helical" evidence="1">
    <location>
        <begin position="274"/>
        <end position="295"/>
    </location>
</feature>
<organism evidence="3 4">
    <name type="scientific">Cellulomonas fulva</name>
    <dbReference type="NCBI Taxonomy" id="2835530"/>
    <lineage>
        <taxon>Bacteria</taxon>
        <taxon>Bacillati</taxon>
        <taxon>Actinomycetota</taxon>
        <taxon>Actinomycetes</taxon>
        <taxon>Micrococcales</taxon>
        <taxon>Cellulomonadaceae</taxon>
        <taxon>Cellulomonas</taxon>
    </lineage>
</organism>